<dbReference type="NCBIfam" id="NF003842">
    <property type="entry name" value="PRK05421.1-4"/>
    <property type="match status" value="1"/>
</dbReference>
<dbReference type="GO" id="GO:0004519">
    <property type="term" value="F:endonuclease activity"/>
    <property type="evidence" value="ECO:0007669"/>
    <property type="project" value="UniProtKB-KW"/>
</dbReference>
<protein>
    <submittedName>
        <fullName evidence="2">Endonuclease/exonuclease/phosphatase family protein</fullName>
    </submittedName>
</protein>
<name>A0ABT7QUW2_9BACT</name>
<gene>
    <name evidence="2" type="ORF">PGH07_00405</name>
</gene>
<dbReference type="EMBL" id="JAQIBD010000001">
    <property type="protein sequence ID" value="MDM5270633.1"/>
    <property type="molecule type" value="Genomic_DNA"/>
</dbReference>
<reference evidence="2" key="1">
    <citation type="submission" date="2023-01" db="EMBL/GenBank/DDBJ databases">
        <title>Sulfurovum sp. zt1-1 genome assembly.</title>
        <authorList>
            <person name="Wang J."/>
        </authorList>
    </citation>
    <scope>NUCLEOTIDE SEQUENCE</scope>
    <source>
        <strain evidence="2">Zt1-1</strain>
    </source>
</reference>
<dbReference type="Proteomes" id="UP001169069">
    <property type="component" value="Unassembled WGS sequence"/>
</dbReference>
<evidence type="ECO:0000259" key="1">
    <source>
        <dbReference type="Pfam" id="PF03372"/>
    </source>
</evidence>
<dbReference type="SUPFAM" id="SSF56219">
    <property type="entry name" value="DNase I-like"/>
    <property type="match status" value="1"/>
</dbReference>
<feature type="domain" description="Endonuclease/exonuclease/phosphatase" evidence="1">
    <location>
        <begin position="29"/>
        <end position="237"/>
    </location>
</feature>
<evidence type="ECO:0000313" key="3">
    <source>
        <dbReference type="Proteomes" id="UP001169069"/>
    </source>
</evidence>
<comment type="caution">
    <text evidence="2">The sequence shown here is derived from an EMBL/GenBank/DDBJ whole genome shotgun (WGS) entry which is preliminary data.</text>
</comment>
<dbReference type="Pfam" id="PF03372">
    <property type="entry name" value="Exo_endo_phos"/>
    <property type="match status" value="1"/>
</dbReference>
<dbReference type="InterPro" id="IPR036691">
    <property type="entry name" value="Endo/exonu/phosph_ase_sf"/>
</dbReference>
<keyword evidence="3" id="KW-1185">Reference proteome</keyword>
<keyword evidence="2" id="KW-0540">Nuclease</keyword>
<dbReference type="Gene3D" id="3.60.10.10">
    <property type="entry name" value="Endonuclease/exonuclease/phosphatase"/>
    <property type="match status" value="1"/>
</dbReference>
<organism evidence="2 3">
    <name type="scientific">Sulfurovum zhangzhouensis</name>
    <dbReference type="NCBI Taxonomy" id="3019067"/>
    <lineage>
        <taxon>Bacteria</taxon>
        <taxon>Pseudomonadati</taxon>
        <taxon>Campylobacterota</taxon>
        <taxon>Epsilonproteobacteria</taxon>
        <taxon>Campylobacterales</taxon>
        <taxon>Sulfurovaceae</taxon>
        <taxon>Sulfurovum</taxon>
    </lineage>
</organism>
<keyword evidence="2" id="KW-0378">Hydrolase</keyword>
<dbReference type="InterPro" id="IPR005135">
    <property type="entry name" value="Endo/exonuclease/phosphatase"/>
</dbReference>
<proteinExistence type="predicted"/>
<keyword evidence="2" id="KW-0255">Endonuclease</keyword>
<evidence type="ECO:0000313" key="2">
    <source>
        <dbReference type="EMBL" id="MDM5270633.1"/>
    </source>
</evidence>
<dbReference type="RefSeq" id="WP_289411911.1">
    <property type="nucleotide sequence ID" value="NZ_JAQIBD010000001.1"/>
</dbReference>
<accession>A0ABT7QUW2</accession>
<sequence>MFIPSQLHHRSCEIECQTALPDTFGVLCWNVYKQNKKHFHFKHYLHTLHQEKSIDICIMQEAAFSDQERFALEHCTYDAAANIEVNGGFYGVLTASLVASRCANAYLSEGRESLFGPHKSLLVSYYPLSDGRELLILNVHAINFRESRHYDRELEHFLLRVKDHKGPMIIAGDFNTWNKLRMQKLYLLCKGLGLQRVPFSQDDKIKSFMGHHLDFIFFRDLKLLEYEVIEEDTISDHNPLVARFQL</sequence>